<dbReference type="InterPro" id="IPR002139">
    <property type="entry name" value="Ribo/fructo_kinase"/>
</dbReference>
<evidence type="ECO:0000256" key="6">
    <source>
        <dbReference type="PIRNR" id="PIRNR000535"/>
    </source>
</evidence>
<name>A0A178M9H9_9CHLR</name>
<keyword evidence="5" id="KW-0067">ATP-binding</keyword>
<reference evidence="8 9" key="1">
    <citation type="submission" date="2016-04" db="EMBL/GenBank/DDBJ databases">
        <title>Chloroflexus islandicus sp. nov., a thermophilic filamentous anoxygenic phototrophic bacterium from geyser Strokkur (Iceland).</title>
        <authorList>
            <person name="Gaisin V.A."/>
            <person name="Kalashnikov A.M."/>
            <person name="Sukhacheva M.V."/>
            <person name="Grouzdev D.S."/>
            <person name="Ivanov T.M."/>
            <person name="Kuznetsov B."/>
            <person name="Gorlenko V.M."/>
        </authorList>
    </citation>
    <scope>NUCLEOTIDE SEQUENCE [LARGE SCALE GENOMIC DNA]</scope>
    <source>
        <strain evidence="9">isl-2</strain>
    </source>
</reference>
<dbReference type="Gene3D" id="3.40.1190.20">
    <property type="match status" value="1"/>
</dbReference>
<evidence type="ECO:0000259" key="7">
    <source>
        <dbReference type="Pfam" id="PF00294"/>
    </source>
</evidence>
<dbReference type="OrthoDB" id="9801219at2"/>
<evidence type="ECO:0000256" key="5">
    <source>
        <dbReference type="ARBA" id="ARBA00022840"/>
    </source>
</evidence>
<sequence>MPQPTLCVITPNPALDRILIAPELRLGAVRRVAETRVAAGGKGLNVARAAKAIGTPAVVCTPLGGLTGQQVAWLAAQEGVYIHTVAIAGETRVCTLIVDPATGEVTVLNEVGPHLSDREWSAFTGRVLDIAAEWYLICGSLPPGPPPSALAELIATLHQQGRRVMVDTSGAALKAAVEVKPAVVKVNGEELGALLEMSITSVADAQHAVLKLHQRGIEVVVVTLGAYGAVGIDDHDRVIATPPQIPVRNPIGCGDTFFAGLANAFSNGHNLAAALRIATACAAADAQTLAPGAVDRATAQALLDHVAISYW</sequence>
<dbReference type="FunFam" id="3.40.1190.20:FF:000001">
    <property type="entry name" value="Phosphofructokinase"/>
    <property type="match status" value="1"/>
</dbReference>
<dbReference type="AlphaFoldDB" id="A0A178M9H9"/>
<dbReference type="RefSeq" id="WP_066788027.1">
    <property type="nucleotide sequence ID" value="NZ_LWQS01000058.1"/>
</dbReference>
<dbReference type="Proteomes" id="UP000078287">
    <property type="component" value="Unassembled WGS sequence"/>
</dbReference>
<organism evidence="8 9">
    <name type="scientific">Chloroflexus islandicus</name>
    <dbReference type="NCBI Taxonomy" id="1707952"/>
    <lineage>
        <taxon>Bacteria</taxon>
        <taxon>Bacillati</taxon>
        <taxon>Chloroflexota</taxon>
        <taxon>Chloroflexia</taxon>
        <taxon>Chloroflexales</taxon>
        <taxon>Chloroflexineae</taxon>
        <taxon>Chloroflexaceae</taxon>
        <taxon>Chloroflexus</taxon>
    </lineage>
</organism>
<dbReference type="InterPro" id="IPR029056">
    <property type="entry name" value="Ribokinase-like"/>
</dbReference>
<dbReference type="Pfam" id="PF00294">
    <property type="entry name" value="PfkB"/>
    <property type="match status" value="1"/>
</dbReference>
<keyword evidence="2 6" id="KW-0808">Transferase</keyword>
<keyword evidence="4 8" id="KW-0418">Kinase</keyword>
<dbReference type="PIRSF" id="PIRSF000535">
    <property type="entry name" value="1PFK/6PFK/LacC"/>
    <property type="match status" value="1"/>
</dbReference>
<keyword evidence="3" id="KW-0547">Nucleotide-binding</keyword>
<dbReference type="PRINTS" id="PR00990">
    <property type="entry name" value="RIBOKINASE"/>
</dbReference>
<dbReference type="SUPFAM" id="SSF53613">
    <property type="entry name" value="Ribokinase-like"/>
    <property type="match status" value="1"/>
</dbReference>
<dbReference type="EMBL" id="LWQS01000058">
    <property type="protein sequence ID" value="OAN45193.1"/>
    <property type="molecule type" value="Genomic_DNA"/>
</dbReference>
<dbReference type="GO" id="GO:0016052">
    <property type="term" value="P:carbohydrate catabolic process"/>
    <property type="evidence" value="ECO:0007669"/>
    <property type="project" value="UniProtKB-ARBA"/>
</dbReference>
<evidence type="ECO:0000313" key="8">
    <source>
        <dbReference type="EMBL" id="OAN45193.1"/>
    </source>
</evidence>
<dbReference type="GO" id="GO:0008443">
    <property type="term" value="F:phosphofructokinase activity"/>
    <property type="evidence" value="ECO:0007669"/>
    <property type="project" value="UniProtKB-ARBA"/>
</dbReference>
<comment type="caution">
    <text evidence="8">The sequence shown here is derived from an EMBL/GenBank/DDBJ whole genome shotgun (WGS) entry which is preliminary data.</text>
</comment>
<dbReference type="GO" id="GO:0005524">
    <property type="term" value="F:ATP binding"/>
    <property type="evidence" value="ECO:0007669"/>
    <property type="project" value="UniProtKB-KW"/>
</dbReference>
<feature type="domain" description="Carbohydrate kinase PfkB" evidence="7">
    <location>
        <begin position="19"/>
        <end position="288"/>
    </location>
</feature>
<dbReference type="InterPro" id="IPR011611">
    <property type="entry name" value="PfkB_dom"/>
</dbReference>
<comment type="similarity">
    <text evidence="1">Belongs to the carbohydrate kinase PfkB family.</text>
</comment>
<evidence type="ECO:0000313" key="9">
    <source>
        <dbReference type="Proteomes" id="UP000078287"/>
    </source>
</evidence>
<dbReference type="PANTHER" id="PTHR46566:SF5">
    <property type="entry name" value="1-PHOSPHOFRUCTOKINASE"/>
    <property type="match status" value="1"/>
</dbReference>
<dbReference type="PANTHER" id="PTHR46566">
    <property type="entry name" value="1-PHOSPHOFRUCTOKINASE-RELATED"/>
    <property type="match status" value="1"/>
</dbReference>
<dbReference type="STRING" id="1707952.A6A03_15415"/>
<gene>
    <name evidence="8" type="ORF">A6A03_15415</name>
</gene>
<keyword evidence="9" id="KW-1185">Reference proteome</keyword>
<proteinExistence type="inferred from homology"/>
<evidence type="ECO:0000256" key="3">
    <source>
        <dbReference type="ARBA" id="ARBA00022741"/>
    </source>
</evidence>
<accession>A0A178M9H9</accession>
<dbReference type="NCBIfam" id="TIGR03168">
    <property type="entry name" value="1-PFK"/>
    <property type="match status" value="1"/>
</dbReference>
<dbReference type="GO" id="GO:0044281">
    <property type="term" value="P:small molecule metabolic process"/>
    <property type="evidence" value="ECO:0007669"/>
    <property type="project" value="UniProtKB-ARBA"/>
</dbReference>
<dbReference type="GO" id="GO:0005829">
    <property type="term" value="C:cytosol"/>
    <property type="evidence" value="ECO:0007669"/>
    <property type="project" value="TreeGrafter"/>
</dbReference>
<dbReference type="InterPro" id="IPR017583">
    <property type="entry name" value="Tagatose/fructose_Pkinase"/>
</dbReference>
<evidence type="ECO:0000256" key="2">
    <source>
        <dbReference type="ARBA" id="ARBA00022679"/>
    </source>
</evidence>
<protein>
    <submittedName>
        <fullName evidence="8">1-phosphofructokinase</fullName>
    </submittedName>
</protein>
<evidence type="ECO:0000256" key="1">
    <source>
        <dbReference type="ARBA" id="ARBA00010688"/>
    </source>
</evidence>
<evidence type="ECO:0000256" key="4">
    <source>
        <dbReference type="ARBA" id="ARBA00022777"/>
    </source>
</evidence>